<evidence type="ECO:0000313" key="3">
    <source>
        <dbReference type="EMBL" id="MEQ2179433.1"/>
    </source>
</evidence>
<accession>A0ABV0P7M7</accession>
<proteinExistence type="predicted"/>
<comment type="caution">
    <text evidence="3">The sequence shown here is derived from an EMBL/GenBank/DDBJ whole genome shotgun (WGS) entry which is preliminary data.</text>
</comment>
<sequence>MLFIAQQTKIFTFKSSVHKEQSGTKVTFSCFCADLLCTIGIFLFAFYRKHNIRISFSFIPSSPHFPAALLSFYSFMLFEPSPYLTQTETHTGFLYSGLNPGMLRTESQQQHGRRKTAGDRKPQENQNYEKHKRRFRTRQ</sequence>
<dbReference type="EMBL" id="JAHRIO010062812">
    <property type="protein sequence ID" value="MEQ2179433.1"/>
    <property type="molecule type" value="Genomic_DNA"/>
</dbReference>
<evidence type="ECO:0000256" key="2">
    <source>
        <dbReference type="SAM" id="Phobius"/>
    </source>
</evidence>
<keyword evidence="2" id="KW-1133">Transmembrane helix</keyword>
<keyword evidence="4" id="KW-1185">Reference proteome</keyword>
<feature type="compositionally biased region" description="Basic and acidic residues" evidence="1">
    <location>
        <begin position="116"/>
        <end position="129"/>
    </location>
</feature>
<evidence type="ECO:0000313" key="4">
    <source>
        <dbReference type="Proteomes" id="UP001476798"/>
    </source>
</evidence>
<reference evidence="3 4" key="1">
    <citation type="submission" date="2021-06" db="EMBL/GenBank/DDBJ databases">
        <authorList>
            <person name="Palmer J.M."/>
        </authorList>
    </citation>
    <scope>NUCLEOTIDE SEQUENCE [LARGE SCALE GENOMIC DNA]</scope>
    <source>
        <strain evidence="3 4">GA_2019</strain>
        <tissue evidence="3">Muscle</tissue>
    </source>
</reference>
<feature type="region of interest" description="Disordered" evidence="1">
    <location>
        <begin position="100"/>
        <end position="139"/>
    </location>
</feature>
<dbReference type="Proteomes" id="UP001476798">
    <property type="component" value="Unassembled WGS sequence"/>
</dbReference>
<keyword evidence="2" id="KW-0472">Membrane</keyword>
<feature type="transmembrane region" description="Helical" evidence="2">
    <location>
        <begin position="26"/>
        <end position="47"/>
    </location>
</feature>
<keyword evidence="2" id="KW-0812">Transmembrane</keyword>
<feature type="compositionally biased region" description="Basic residues" evidence="1">
    <location>
        <begin position="130"/>
        <end position="139"/>
    </location>
</feature>
<evidence type="ECO:0000256" key="1">
    <source>
        <dbReference type="SAM" id="MobiDB-lite"/>
    </source>
</evidence>
<gene>
    <name evidence="3" type="ORF">GOODEAATRI_024852</name>
</gene>
<organism evidence="3 4">
    <name type="scientific">Goodea atripinnis</name>
    <dbReference type="NCBI Taxonomy" id="208336"/>
    <lineage>
        <taxon>Eukaryota</taxon>
        <taxon>Metazoa</taxon>
        <taxon>Chordata</taxon>
        <taxon>Craniata</taxon>
        <taxon>Vertebrata</taxon>
        <taxon>Euteleostomi</taxon>
        <taxon>Actinopterygii</taxon>
        <taxon>Neopterygii</taxon>
        <taxon>Teleostei</taxon>
        <taxon>Neoteleostei</taxon>
        <taxon>Acanthomorphata</taxon>
        <taxon>Ovalentaria</taxon>
        <taxon>Atherinomorphae</taxon>
        <taxon>Cyprinodontiformes</taxon>
        <taxon>Goodeidae</taxon>
        <taxon>Goodea</taxon>
    </lineage>
</organism>
<protein>
    <submittedName>
        <fullName evidence="3">Uncharacterized protein</fullName>
    </submittedName>
</protein>
<name>A0ABV0P7M7_9TELE</name>